<accession>A0A196S9F6</accession>
<dbReference type="AlphaFoldDB" id="A0A196S9F6"/>
<dbReference type="Pfam" id="PF08737">
    <property type="entry name" value="Rgp1"/>
    <property type="match status" value="1"/>
</dbReference>
<evidence type="ECO:0000313" key="1">
    <source>
        <dbReference type="EMBL" id="OAO13658.1"/>
    </source>
</evidence>
<keyword evidence="2" id="KW-1185">Reference proteome</keyword>
<protein>
    <submittedName>
        <fullName evidence="1">E set domain-containing protein</fullName>
    </submittedName>
</protein>
<dbReference type="EMBL" id="LXWW01000346">
    <property type="protein sequence ID" value="OAO13658.1"/>
    <property type="molecule type" value="Genomic_DNA"/>
</dbReference>
<reference evidence="1 2" key="1">
    <citation type="submission" date="2016-05" db="EMBL/GenBank/DDBJ databases">
        <title>Nuclear genome of Blastocystis sp. subtype 1 NandII.</title>
        <authorList>
            <person name="Gentekaki E."/>
            <person name="Curtis B."/>
            <person name="Stairs C."/>
            <person name="Eme L."/>
            <person name="Herman E."/>
            <person name="Klimes V."/>
            <person name="Arias M.C."/>
            <person name="Elias M."/>
            <person name="Hilliou F."/>
            <person name="Klute M."/>
            <person name="Malik S.-B."/>
            <person name="Pightling A."/>
            <person name="Rachubinski R."/>
            <person name="Salas D."/>
            <person name="Schlacht A."/>
            <person name="Suga H."/>
            <person name="Archibald J."/>
            <person name="Ball S.G."/>
            <person name="Clark G."/>
            <person name="Dacks J."/>
            <person name="Van Der Giezen M."/>
            <person name="Tsaousis A."/>
            <person name="Roger A."/>
        </authorList>
    </citation>
    <scope>NUCLEOTIDE SEQUENCE [LARGE SCALE GENOMIC DNA]</scope>
    <source>
        <strain evidence="2">ATCC 50177 / NandII</strain>
    </source>
</reference>
<dbReference type="OrthoDB" id="1918at2759"/>
<comment type="caution">
    <text evidence="1">The sequence shown here is derived from an EMBL/GenBank/DDBJ whole genome shotgun (WGS) entry which is preliminary data.</text>
</comment>
<gene>
    <name evidence="1" type="ORF">AV274_4632</name>
</gene>
<name>A0A196S9F6_BLAHN</name>
<dbReference type="Proteomes" id="UP000078348">
    <property type="component" value="Unassembled WGS sequence"/>
</dbReference>
<organism evidence="1 2">
    <name type="scientific">Blastocystis sp. subtype 1 (strain ATCC 50177 / NandII)</name>
    <dbReference type="NCBI Taxonomy" id="478820"/>
    <lineage>
        <taxon>Eukaryota</taxon>
        <taxon>Sar</taxon>
        <taxon>Stramenopiles</taxon>
        <taxon>Bigyra</taxon>
        <taxon>Opalozoa</taxon>
        <taxon>Opalinata</taxon>
        <taxon>Blastocystidae</taxon>
        <taxon>Blastocystis</taxon>
    </lineage>
</organism>
<dbReference type="PANTHER" id="PTHR12507">
    <property type="entry name" value="REDUCED GROWTH PHENOTYPE 1 RGP1, YEAST -RELATED"/>
    <property type="match status" value="1"/>
</dbReference>
<sequence>MILDSDVSLQSQKAYFFQITLPKDIPPSLKTNCVRYFHLLSFCFFDKKSESHFISIPLNEYRDRASITVTEQPKPSTTIPLSEAIPLEFDALYQIDVNQSSEDAKWANSRFITSYPDFMSATPNAANAGDMESLSRRPQTHIGIFTVTHNGESLCNVQLTADPIIHGDVIQMVADFSDVQIPCEQMTISLYYEEYSAYLRGKIVRSDLVSTISVMTRHIQKYPYSFSIPVVYPPTLQTEQVRIGWKLQFSFLFLKKREKEAKEEYVFDPEQFLSQAMTKVDWSYEVKVRSCVNERFNDALTEECELNGREYAFLV</sequence>
<dbReference type="InterPro" id="IPR014848">
    <property type="entry name" value="Rgp1"/>
</dbReference>
<evidence type="ECO:0000313" key="2">
    <source>
        <dbReference type="Proteomes" id="UP000078348"/>
    </source>
</evidence>
<proteinExistence type="predicted"/>